<dbReference type="SUPFAM" id="SSF53613">
    <property type="entry name" value="Ribokinase-like"/>
    <property type="match status" value="1"/>
</dbReference>
<evidence type="ECO:0000256" key="6">
    <source>
        <dbReference type="ARBA" id="ARBA00022679"/>
    </source>
</evidence>
<dbReference type="GO" id="GO:0004417">
    <property type="term" value="F:hydroxyethylthiazole kinase activity"/>
    <property type="evidence" value="ECO:0007669"/>
    <property type="project" value="UniProtKB-EC"/>
</dbReference>
<dbReference type="UniPathway" id="UPA00060">
    <property type="reaction ID" value="UER00139"/>
</dbReference>
<dbReference type="InterPro" id="IPR036206">
    <property type="entry name" value="ThiamineP_synth_sf"/>
</dbReference>
<dbReference type="InterPro" id="IPR013785">
    <property type="entry name" value="Aldolase_TIM"/>
</dbReference>
<accession>G0S545</accession>
<dbReference type="Proteomes" id="UP000008066">
    <property type="component" value="Unassembled WGS sequence"/>
</dbReference>
<feature type="domain" description="Thiamine phosphate synthase/TenI" evidence="18">
    <location>
        <begin position="31"/>
        <end position="227"/>
    </location>
</feature>
<evidence type="ECO:0000256" key="7">
    <source>
        <dbReference type="ARBA" id="ARBA00022723"/>
    </source>
</evidence>
<comment type="pathway">
    <text evidence="5">Cofactor biosynthesis; thiamine diphosphate biosynthesis; thiamine phosphate from 4-amino-2-methyl-5-diphosphomethylpyrimidine and 4-methyl-5-(2-phosphoethyl)-thiazole: step 1/1.</text>
</comment>
<dbReference type="InterPro" id="IPR022998">
    <property type="entry name" value="ThiamineP_synth_TenI"/>
</dbReference>
<dbReference type="RefSeq" id="XP_006692866.1">
    <property type="nucleotide sequence ID" value="XM_006692803.1"/>
</dbReference>
<dbReference type="GO" id="GO:0009229">
    <property type="term" value="P:thiamine diphosphate biosynthetic process"/>
    <property type="evidence" value="ECO:0007669"/>
    <property type="project" value="UniProtKB-UniPathway"/>
</dbReference>
<evidence type="ECO:0000256" key="5">
    <source>
        <dbReference type="ARBA" id="ARBA00005165"/>
    </source>
</evidence>
<dbReference type="HOGENOM" id="CLU_019943_1_1_1"/>
<evidence type="ECO:0000256" key="3">
    <source>
        <dbReference type="ARBA" id="ARBA00003814"/>
    </source>
</evidence>
<dbReference type="NCBIfam" id="TIGR00694">
    <property type="entry name" value="thiM"/>
    <property type="match status" value="1"/>
</dbReference>
<comment type="catalytic activity">
    <reaction evidence="14">
        <text>2-(2-carboxy-4-methylthiazol-5-yl)ethyl phosphate + 4-amino-2-methyl-5-(diphosphooxymethyl)pyrimidine + 2 H(+) = thiamine phosphate + CO2 + diphosphate</text>
        <dbReference type="Rhea" id="RHEA:47848"/>
        <dbReference type="ChEBI" id="CHEBI:15378"/>
        <dbReference type="ChEBI" id="CHEBI:16526"/>
        <dbReference type="ChEBI" id="CHEBI:33019"/>
        <dbReference type="ChEBI" id="CHEBI:37575"/>
        <dbReference type="ChEBI" id="CHEBI:57841"/>
        <dbReference type="ChEBI" id="CHEBI:62890"/>
        <dbReference type="EC" id="2.5.1.3"/>
    </reaction>
</comment>
<dbReference type="CDD" id="cd01170">
    <property type="entry name" value="THZ_kinase"/>
    <property type="match status" value="1"/>
</dbReference>
<dbReference type="FunFam" id="3.40.1190.20:FF:000042">
    <property type="entry name" value="Probable thiamine biosynthetic bifunctional enzyme"/>
    <property type="match status" value="1"/>
</dbReference>
<dbReference type="InterPro" id="IPR034291">
    <property type="entry name" value="TMP_synthase"/>
</dbReference>
<dbReference type="EMBL" id="GL988041">
    <property type="protein sequence ID" value="EGS20570.1"/>
    <property type="molecule type" value="Genomic_DNA"/>
</dbReference>
<dbReference type="GO" id="GO:0005737">
    <property type="term" value="C:cytoplasm"/>
    <property type="evidence" value="ECO:0007669"/>
    <property type="project" value="TreeGrafter"/>
</dbReference>
<evidence type="ECO:0000256" key="1">
    <source>
        <dbReference type="ARBA" id="ARBA00001771"/>
    </source>
</evidence>
<evidence type="ECO:0000256" key="12">
    <source>
        <dbReference type="ARBA" id="ARBA00022977"/>
    </source>
</evidence>
<evidence type="ECO:0000256" key="8">
    <source>
        <dbReference type="ARBA" id="ARBA00022741"/>
    </source>
</evidence>
<dbReference type="PANTHER" id="PTHR20857:SF23">
    <property type="entry name" value="THIAMINE BIOSYNTHETIC BIFUNCTIONAL ENZYME"/>
    <property type="match status" value="1"/>
</dbReference>
<comment type="similarity">
    <text evidence="17">In the N-terminal section; belongs to the thiamine-phosphate synthase family.</text>
</comment>
<keyword evidence="9" id="KW-0418">Kinase</keyword>
<dbReference type="PANTHER" id="PTHR20857">
    <property type="entry name" value="THIAMINE-PHOSPHATE PYROPHOSPHORYLASE"/>
    <property type="match status" value="1"/>
</dbReference>
<evidence type="ECO:0000259" key="18">
    <source>
        <dbReference type="Pfam" id="PF02581"/>
    </source>
</evidence>
<evidence type="ECO:0000256" key="11">
    <source>
        <dbReference type="ARBA" id="ARBA00022842"/>
    </source>
</evidence>
<dbReference type="NCBIfam" id="TIGR00693">
    <property type="entry name" value="thiE"/>
    <property type="match status" value="1"/>
</dbReference>
<evidence type="ECO:0000256" key="2">
    <source>
        <dbReference type="ARBA" id="ARBA00001946"/>
    </source>
</evidence>
<dbReference type="InterPro" id="IPR029056">
    <property type="entry name" value="Ribokinase-like"/>
</dbReference>
<keyword evidence="11" id="KW-0460">Magnesium</keyword>
<comment type="catalytic activity">
    <reaction evidence="1">
        <text>5-(2-hydroxyethyl)-4-methylthiazole + ATP = 4-methyl-5-(2-phosphooxyethyl)-thiazole + ADP + H(+)</text>
        <dbReference type="Rhea" id="RHEA:24212"/>
        <dbReference type="ChEBI" id="CHEBI:15378"/>
        <dbReference type="ChEBI" id="CHEBI:17957"/>
        <dbReference type="ChEBI" id="CHEBI:30616"/>
        <dbReference type="ChEBI" id="CHEBI:58296"/>
        <dbReference type="ChEBI" id="CHEBI:456216"/>
        <dbReference type="EC" id="2.7.1.50"/>
    </reaction>
</comment>
<keyword evidence="8" id="KW-0547">Nucleotide-binding</keyword>
<evidence type="ECO:0000256" key="16">
    <source>
        <dbReference type="ARBA" id="ARBA00061146"/>
    </source>
</evidence>
<comment type="catalytic activity">
    <reaction evidence="13">
        <text>4-methyl-5-(2-phosphooxyethyl)-thiazole + 4-amino-2-methyl-5-(diphosphooxymethyl)pyrimidine + H(+) = thiamine phosphate + diphosphate</text>
        <dbReference type="Rhea" id="RHEA:22328"/>
        <dbReference type="ChEBI" id="CHEBI:15378"/>
        <dbReference type="ChEBI" id="CHEBI:33019"/>
        <dbReference type="ChEBI" id="CHEBI:37575"/>
        <dbReference type="ChEBI" id="CHEBI:57841"/>
        <dbReference type="ChEBI" id="CHEBI:58296"/>
        <dbReference type="EC" id="2.5.1.3"/>
    </reaction>
</comment>
<comment type="function">
    <text evidence="3">Condenses 4-methyl-5-(beta-hydroxyethyl)thiazole monophosphate (THZ-P) and 2-methyl-4-amino-5-hydroxymethyl pyrimidine pyrophosphate (HMP-PP) to form thiamine monophosphate (TMP).</text>
</comment>
<comment type="pathway">
    <text evidence="4">Cofactor biosynthesis; thiamine diphosphate biosynthesis; 4-methyl-5-(2-phosphoethyl)-thiazole from 5-(2-hydroxyethyl)-4-methylthiazole: step 1/1.</text>
</comment>
<dbReference type="HAMAP" id="MF_00097">
    <property type="entry name" value="TMP_synthase"/>
    <property type="match status" value="1"/>
</dbReference>
<protein>
    <submittedName>
        <fullName evidence="19">Thiamine biosynthetic bifunctional enzyme-like protein</fullName>
    </submittedName>
</protein>
<dbReference type="OrthoDB" id="4994at2759"/>
<sequence>MGTEFGVLSTGFGLSGEWRKSHTDADLNYTLYLVTDSSPQILGDRDLCDVVEQAIKGGVTIVQLREKNCDTREFIEKARRLHAITKKYDVPLLINDRIDVALAVNCEGVHIGQDDMDIHEARRLLGPWAIIGVTVSTVEEAIKAAKDGANYLGIGTIYATSTKKDTKHIIGTAGVARILSALHKAGHPVDCVGIGGINESNVHRIVYQSAVDRDRIFLKGVAVVSAIMAAPDPQAAAKRLKEKMTSVPPYGVDVPSYIADTTEKVLAEVPSVITAVDANTPLSHNMTNLVVQNFAANVALAIGASPIMSNCGDEAADLSKLGGSLVINMGTVDDDALANYIKAVRAYNAVDRPVIFDPVGAGATTIRRQAVKTLLHECYFDVIKGNEGEIRTVFGDSDVQQRGVDSTSTLDETAKATLVRALAKREKNVVVMTGKTDYVSDGINTYAVENGHPYLGLVTGTGCTLGTAISAAVAKRTTYGRIVHVIAALLHFEIAAELAAERADVKGPGTFLPAFLDELYRIRKDTVEENLEWLQRAKVRKIELRD</sequence>
<evidence type="ECO:0000256" key="4">
    <source>
        <dbReference type="ARBA" id="ARBA00004868"/>
    </source>
</evidence>
<dbReference type="Gene3D" id="3.20.20.70">
    <property type="entry name" value="Aldolase class I"/>
    <property type="match status" value="1"/>
</dbReference>
<dbReference type="KEGG" id="cthr:CTHT_0024040"/>
<dbReference type="Gene3D" id="3.40.1190.20">
    <property type="match status" value="1"/>
</dbReference>
<evidence type="ECO:0000256" key="9">
    <source>
        <dbReference type="ARBA" id="ARBA00022777"/>
    </source>
</evidence>
<keyword evidence="7" id="KW-0479">Metal-binding</keyword>
<proteinExistence type="inferred from homology"/>
<comment type="cofactor">
    <cofactor evidence="2">
        <name>Mg(2+)</name>
        <dbReference type="ChEBI" id="CHEBI:18420"/>
    </cofactor>
</comment>
<evidence type="ECO:0000313" key="19">
    <source>
        <dbReference type="EMBL" id="EGS20570.1"/>
    </source>
</evidence>
<dbReference type="CDD" id="cd00564">
    <property type="entry name" value="TMP_TenI"/>
    <property type="match status" value="1"/>
</dbReference>
<dbReference type="OMA" id="GQTDMPI"/>
<evidence type="ECO:0000256" key="14">
    <source>
        <dbReference type="ARBA" id="ARBA00047851"/>
    </source>
</evidence>
<dbReference type="HAMAP" id="MF_00228">
    <property type="entry name" value="Thz_kinase"/>
    <property type="match status" value="1"/>
</dbReference>
<dbReference type="InterPro" id="IPR000417">
    <property type="entry name" value="Hyethyz_kinase"/>
</dbReference>
<reference evidence="19 20" key="1">
    <citation type="journal article" date="2011" name="Cell">
        <title>Insight into structure and assembly of the nuclear pore complex by utilizing the genome of a eukaryotic thermophile.</title>
        <authorList>
            <person name="Amlacher S."/>
            <person name="Sarges P."/>
            <person name="Flemming D."/>
            <person name="van Noort V."/>
            <person name="Kunze R."/>
            <person name="Devos D.P."/>
            <person name="Arumugam M."/>
            <person name="Bork P."/>
            <person name="Hurt E."/>
        </authorList>
    </citation>
    <scope>NUCLEOTIDE SEQUENCE [LARGE SCALE GENOMIC DNA]</scope>
    <source>
        <strain evidence="20">DSM 1495 / CBS 144.50 / IMI 039719</strain>
    </source>
</reference>
<dbReference type="STRING" id="759272.G0S545"/>
<keyword evidence="6" id="KW-0808">Transferase</keyword>
<name>G0S545_CHATD</name>
<keyword evidence="20" id="KW-1185">Reference proteome</keyword>
<dbReference type="Pfam" id="PF02581">
    <property type="entry name" value="TMP-TENI"/>
    <property type="match status" value="1"/>
</dbReference>
<keyword evidence="12" id="KW-0784">Thiamine biosynthesis</keyword>
<gene>
    <name evidence="19" type="ORF">CTHT_0024040</name>
</gene>
<evidence type="ECO:0000256" key="10">
    <source>
        <dbReference type="ARBA" id="ARBA00022840"/>
    </source>
</evidence>
<dbReference type="PRINTS" id="PR01099">
    <property type="entry name" value="HYETHTZKNASE"/>
</dbReference>
<keyword evidence="10" id="KW-0067">ATP-binding</keyword>
<dbReference type="GO" id="GO:0005524">
    <property type="term" value="F:ATP binding"/>
    <property type="evidence" value="ECO:0007669"/>
    <property type="project" value="UniProtKB-KW"/>
</dbReference>
<comment type="similarity">
    <text evidence="16">In the C-terminal section; belongs to the Thz kinase family.</text>
</comment>
<dbReference type="Pfam" id="PF02110">
    <property type="entry name" value="HK"/>
    <property type="match status" value="1"/>
</dbReference>
<dbReference type="FunFam" id="3.20.20.70:FF:000104">
    <property type="entry name" value="Thiamine biosynthetic bifunctional enzyme"/>
    <property type="match status" value="1"/>
</dbReference>
<dbReference type="GeneID" id="18256442"/>
<dbReference type="GO" id="GO:0009228">
    <property type="term" value="P:thiamine biosynthetic process"/>
    <property type="evidence" value="ECO:0007669"/>
    <property type="project" value="UniProtKB-KW"/>
</dbReference>
<comment type="catalytic activity">
    <reaction evidence="15">
        <text>2-[(2R,5Z)-2-carboxy-4-methylthiazol-5(2H)-ylidene]ethyl phosphate + 4-amino-2-methyl-5-(diphosphooxymethyl)pyrimidine + 2 H(+) = thiamine phosphate + CO2 + diphosphate</text>
        <dbReference type="Rhea" id="RHEA:47844"/>
        <dbReference type="ChEBI" id="CHEBI:15378"/>
        <dbReference type="ChEBI" id="CHEBI:16526"/>
        <dbReference type="ChEBI" id="CHEBI:33019"/>
        <dbReference type="ChEBI" id="CHEBI:37575"/>
        <dbReference type="ChEBI" id="CHEBI:57841"/>
        <dbReference type="ChEBI" id="CHEBI:62899"/>
        <dbReference type="EC" id="2.5.1.3"/>
    </reaction>
</comment>
<evidence type="ECO:0000256" key="17">
    <source>
        <dbReference type="ARBA" id="ARBA00061283"/>
    </source>
</evidence>
<dbReference type="SUPFAM" id="SSF51391">
    <property type="entry name" value="Thiamin phosphate synthase"/>
    <property type="match status" value="1"/>
</dbReference>
<organism evidence="20">
    <name type="scientific">Chaetomium thermophilum (strain DSM 1495 / CBS 144.50 / IMI 039719)</name>
    <name type="common">Thermochaetoides thermophila</name>
    <dbReference type="NCBI Taxonomy" id="759272"/>
    <lineage>
        <taxon>Eukaryota</taxon>
        <taxon>Fungi</taxon>
        <taxon>Dikarya</taxon>
        <taxon>Ascomycota</taxon>
        <taxon>Pezizomycotina</taxon>
        <taxon>Sordariomycetes</taxon>
        <taxon>Sordariomycetidae</taxon>
        <taxon>Sordariales</taxon>
        <taxon>Chaetomiaceae</taxon>
        <taxon>Thermochaetoides</taxon>
    </lineage>
</organism>
<dbReference type="GO" id="GO:0000287">
    <property type="term" value="F:magnesium ion binding"/>
    <property type="evidence" value="ECO:0007669"/>
    <property type="project" value="InterPro"/>
</dbReference>
<dbReference type="AlphaFoldDB" id="G0S545"/>
<dbReference type="NCBIfam" id="NF006830">
    <property type="entry name" value="PRK09355.1"/>
    <property type="match status" value="1"/>
</dbReference>
<evidence type="ECO:0000256" key="15">
    <source>
        <dbReference type="ARBA" id="ARBA00047883"/>
    </source>
</evidence>
<evidence type="ECO:0000313" key="20">
    <source>
        <dbReference type="Proteomes" id="UP000008066"/>
    </source>
</evidence>
<dbReference type="GO" id="GO:0004789">
    <property type="term" value="F:thiamine-phosphate diphosphorylase activity"/>
    <property type="evidence" value="ECO:0007669"/>
    <property type="project" value="UniProtKB-EC"/>
</dbReference>
<evidence type="ECO:0000256" key="13">
    <source>
        <dbReference type="ARBA" id="ARBA00047334"/>
    </source>
</evidence>
<dbReference type="eggNOG" id="ENOG502QS2M">
    <property type="taxonomic scope" value="Eukaryota"/>
</dbReference>